<comment type="caution">
    <text evidence="1">The sequence shown here is derived from an EMBL/GenBank/DDBJ whole genome shotgun (WGS) entry which is preliminary data.</text>
</comment>
<organism evidence="1 2">
    <name type="scientific">Actinocrispum wychmicini</name>
    <dbReference type="NCBI Taxonomy" id="1213861"/>
    <lineage>
        <taxon>Bacteria</taxon>
        <taxon>Bacillati</taxon>
        <taxon>Actinomycetota</taxon>
        <taxon>Actinomycetes</taxon>
        <taxon>Pseudonocardiales</taxon>
        <taxon>Pseudonocardiaceae</taxon>
        <taxon>Actinocrispum</taxon>
    </lineage>
</organism>
<sequence>MRTQSRIAVLFAGAAAVAAVVLTVGTDSMGYDSLCQDSMGYDCAHTASMGYDVIHTDSMGYD</sequence>
<proteinExistence type="predicted"/>
<dbReference type="AlphaFoldDB" id="A0A4R2J560"/>
<name>A0A4R2J560_9PSEU</name>
<keyword evidence="2" id="KW-1185">Reference proteome</keyword>
<accession>A0A4R2J560</accession>
<protein>
    <submittedName>
        <fullName evidence="1">Uncharacterized protein</fullName>
    </submittedName>
</protein>
<dbReference type="RefSeq" id="WP_132124393.1">
    <property type="nucleotide sequence ID" value="NZ_SLWS01000012.1"/>
</dbReference>
<evidence type="ECO:0000313" key="2">
    <source>
        <dbReference type="Proteomes" id="UP000295680"/>
    </source>
</evidence>
<gene>
    <name evidence="1" type="ORF">EV192_112194</name>
</gene>
<evidence type="ECO:0000313" key="1">
    <source>
        <dbReference type="EMBL" id="TCO52462.1"/>
    </source>
</evidence>
<dbReference type="EMBL" id="SLWS01000012">
    <property type="protein sequence ID" value="TCO52462.1"/>
    <property type="molecule type" value="Genomic_DNA"/>
</dbReference>
<reference evidence="1 2" key="1">
    <citation type="submission" date="2019-03" db="EMBL/GenBank/DDBJ databases">
        <title>Genomic Encyclopedia of Type Strains, Phase IV (KMG-IV): sequencing the most valuable type-strain genomes for metagenomic binning, comparative biology and taxonomic classification.</title>
        <authorList>
            <person name="Goeker M."/>
        </authorList>
    </citation>
    <scope>NUCLEOTIDE SEQUENCE [LARGE SCALE GENOMIC DNA]</scope>
    <source>
        <strain evidence="1 2">DSM 45934</strain>
    </source>
</reference>
<dbReference type="Proteomes" id="UP000295680">
    <property type="component" value="Unassembled WGS sequence"/>
</dbReference>